<feature type="transmembrane region" description="Helical" evidence="7">
    <location>
        <begin position="488"/>
        <end position="510"/>
    </location>
</feature>
<feature type="transmembrane region" description="Helical" evidence="7">
    <location>
        <begin position="281"/>
        <end position="300"/>
    </location>
</feature>
<feature type="compositionally biased region" description="Low complexity" evidence="6">
    <location>
        <begin position="242"/>
        <end position="274"/>
    </location>
</feature>
<dbReference type="SUPFAM" id="SSF103473">
    <property type="entry name" value="MFS general substrate transporter"/>
    <property type="match status" value="1"/>
</dbReference>
<keyword evidence="4 7" id="KW-1133">Transmembrane helix</keyword>
<dbReference type="PANTHER" id="PTHR23504:SF15">
    <property type="entry name" value="MAJOR FACILITATOR SUPERFAMILY (MFS) PROFILE DOMAIN-CONTAINING PROTEIN"/>
    <property type="match status" value="1"/>
</dbReference>
<reference evidence="9" key="1">
    <citation type="submission" date="2019-07" db="EMBL/GenBank/DDBJ databases">
        <authorList>
            <person name="Palmer J.M."/>
        </authorList>
    </citation>
    <scope>NUCLEOTIDE SEQUENCE</scope>
    <source>
        <strain evidence="9">PC9</strain>
    </source>
</reference>
<organism evidence="9 10">
    <name type="scientific">Pleurotus ostreatus</name>
    <name type="common">Oyster mushroom</name>
    <name type="synonym">White-rot fungus</name>
    <dbReference type="NCBI Taxonomy" id="5322"/>
    <lineage>
        <taxon>Eukaryota</taxon>
        <taxon>Fungi</taxon>
        <taxon>Dikarya</taxon>
        <taxon>Basidiomycota</taxon>
        <taxon>Agaricomycotina</taxon>
        <taxon>Agaricomycetes</taxon>
        <taxon>Agaricomycetidae</taxon>
        <taxon>Agaricales</taxon>
        <taxon>Pleurotineae</taxon>
        <taxon>Pleurotaceae</taxon>
        <taxon>Pleurotus</taxon>
    </lineage>
</organism>
<feature type="transmembrane region" description="Helical" evidence="7">
    <location>
        <begin position="362"/>
        <end position="379"/>
    </location>
</feature>
<feature type="domain" description="Major facilitator superfamily (MFS) profile" evidence="8">
    <location>
        <begin position="17"/>
        <end position="520"/>
    </location>
</feature>
<evidence type="ECO:0000256" key="6">
    <source>
        <dbReference type="SAM" id="MobiDB-lite"/>
    </source>
</evidence>
<evidence type="ECO:0000256" key="3">
    <source>
        <dbReference type="ARBA" id="ARBA00022692"/>
    </source>
</evidence>
<dbReference type="Proteomes" id="UP000623687">
    <property type="component" value="Unassembled WGS sequence"/>
</dbReference>
<feature type="transmembrane region" description="Helical" evidence="7">
    <location>
        <begin position="195"/>
        <end position="217"/>
    </location>
</feature>
<dbReference type="CDD" id="cd17330">
    <property type="entry name" value="MFS_SLC46_TetA_like"/>
    <property type="match status" value="1"/>
</dbReference>
<comment type="caution">
    <text evidence="9">The sequence shown here is derived from an EMBL/GenBank/DDBJ whole genome shotgun (WGS) entry which is preliminary data.</text>
</comment>
<dbReference type="PRINTS" id="PR01035">
    <property type="entry name" value="TCRTETA"/>
</dbReference>
<dbReference type="GO" id="GO:0022857">
    <property type="term" value="F:transmembrane transporter activity"/>
    <property type="evidence" value="ECO:0007669"/>
    <property type="project" value="InterPro"/>
</dbReference>
<evidence type="ECO:0000313" key="10">
    <source>
        <dbReference type="Proteomes" id="UP000623687"/>
    </source>
</evidence>
<feature type="transmembrane region" description="Helical" evidence="7">
    <location>
        <begin position="61"/>
        <end position="81"/>
    </location>
</feature>
<protein>
    <recommendedName>
        <fullName evidence="8">Major facilitator superfamily (MFS) profile domain-containing protein</fullName>
    </recommendedName>
</protein>
<feature type="region of interest" description="Disordered" evidence="6">
    <location>
        <begin position="238"/>
        <end position="274"/>
    </location>
</feature>
<evidence type="ECO:0000256" key="1">
    <source>
        <dbReference type="ARBA" id="ARBA00004141"/>
    </source>
</evidence>
<dbReference type="InterPro" id="IPR001958">
    <property type="entry name" value="Tet-R_TetA/multi-R_MdtG-like"/>
</dbReference>
<evidence type="ECO:0000256" key="4">
    <source>
        <dbReference type="ARBA" id="ARBA00022989"/>
    </source>
</evidence>
<comment type="subcellular location">
    <subcellularLocation>
        <location evidence="1">Membrane</location>
        <topology evidence="1">Multi-pass membrane protein</topology>
    </subcellularLocation>
</comment>
<accession>A0A8H6ZQK6</accession>
<dbReference type="VEuPathDB" id="FungiDB:PC9H_010095"/>
<keyword evidence="2" id="KW-0813">Transport</keyword>
<dbReference type="InterPro" id="IPR036259">
    <property type="entry name" value="MFS_trans_sf"/>
</dbReference>
<dbReference type="PROSITE" id="PS50850">
    <property type="entry name" value="MFS"/>
    <property type="match status" value="1"/>
</dbReference>
<dbReference type="Pfam" id="PF07690">
    <property type="entry name" value="MFS_1"/>
    <property type="match status" value="1"/>
</dbReference>
<dbReference type="InterPro" id="IPR020846">
    <property type="entry name" value="MFS_dom"/>
</dbReference>
<evidence type="ECO:0000313" key="9">
    <source>
        <dbReference type="EMBL" id="KAF7424784.1"/>
    </source>
</evidence>
<dbReference type="OrthoDB" id="419616at2759"/>
<feature type="transmembrane region" description="Helical" evidence="7">
    <location>
        <begin position="330"/>
        <end position="350"/>
    </location>
</feature>
<evidence type="ECO:0000256" key="7">
    <source>
        <dbReference type="SAM" id="Phobius"/>
    </source>
</evidence>
<keyword evidence="10" id="KW-1185">Reference proteome</keyword>
<sequence length="525" mass="56716">MPALEDGPPRTGKTPLPYRQLFIVSLLQGSEPLTSSIIFPFVNQAVRESGITGGDETKTGYYAGAIESIFFIAECLTVVHWGRLSDRIGRKPVMLIGLVGLATSMITFGLSKSYWLLLISRFIQGMSNGNMGMTKNIMAEITDETNIADAFAWMPLIWSVGGTVGPIIGGTLSNPSSTYPSSIFASWPLFVNNPYLLPCMVAAGYSLTCLAIGWFWLDETHPDIISREKLAQSIKDGSTTHSVLPSESTPLLTSSPSSSSLAPSSSSSSHPSSPSYSIKTLLYTPSILFSLINLAFLAFADQSTQVILPLSFSTPMSLYGLAFPPYTIGVTLGVFGLLNGLYQILVLPLLTRRFGFKAVHRFAFGVGLTGVFLGYVAIGDGVRIRGEVDRVVWGLIVILLTSMAQYSMAWGCIYPILIATSPTPSTLATITALGQMATSTMRSVAPSFASSLFAFSMQMREYYRTHNHRCDPSEGGDTGCDDGEWIGWAGWGAGNLVYFVLLGVVGLGIWTSRKLPDQRHYAGNK</sequence>
<keyword evidence="5 7" id="KW-0472">Membrane</keyword>
<feature type="transmembrane region" description="Helical" evidence="7">
    <location>
        <begin position="93"/>
        <end position="117"/>
    </location>
</feature>
<evidence type="ECO:0000256" key="2">
    <source>
        <dbReference type="ARBA" id="ARBA00022448"/>
    </source>
</evidence>
<dbReference type="InterPro" id="IPR011701">
    <property type="entry name" value="MFS"/>
</dbReference>
<gene>
    <name evidence="9" type="ORF">PC9H_010095</name>
</gene>
<dbReference type="AlphaFoldDB" id="A0A8H6ZQK6"/>
<dbReference type="GO" id="GO:0016020">
    <property type="term" value="C:membrane"/>
    <property type="evidence" value="ECO:0007669"/>
    <property type="project" value="UniProtKB-SubCell"/>
</dbReference>
<dbReference type="EMBL" id="JACETU010000007">
    <property type="protein sequence ID" value="KAF7424784.1"/>
    <property type="molecule type" value="Genomic_DNA"/>
</dbReference>
<proteinExistence type="predicted"/>
<name>A0A8H6ZQK6_PLEOS</name>
<dbReference type="GeneID" id="59379913"/>
<dbReference type="PANTHER" id="PTHR23504">
    <property type="entry name" value="MAJOR FACILITATOR SUPERFAMILY DOMAIN-CONTAINING PROTEIN 10"/>
    <property type="match status" value="1"/>
</dbReference>
<dbReference type="RefSeq" id="XP_036628978.1">
    <property type="nucleotide sequence ID" value="XM_036779589.1"/>
</dbReference>
<dbReference type="Gene3D" id="1.20.1250.20">
    <property type="entry name" value="MFS general substrate transporter like domains"/>
    <property type="match status" value="1"/>
</dbReference>
<feature type="transmembrane region" description="Helical" evidence="7">
    <location>
        <begin position="391"/>
        <end position="417"/>
    </location>
</feature>
<keyword evidence="3 7" id="KW-0812">Transmembrane</keyword>
<evidence type="ECO:0000259" key="8">
    <source>
        <dbReference type="PROSITE" id="PS50850"/>
    </source>
</evidence>
<evidence type="ECO:0000256" key="5">
    <source>
        <dbReference type="ARBA" id="ARBA00023136"/>
    </source>
</evidence>